<evidence type="ECO:0000313" key="3">
    <source>
        <dbReference type="EMBL" id="MFI9102681.1"/>
    </source>
</evidence>
<dbReference type="SUPFAM" id="SSF54001">
    <property type="entry name" value="Cysteine proteinases"/>
    <property type="match status" value="1"/>
</dbReference>
<dbReference type="InterPro" id="IPR047763">
    <property type="entry name" value="PG_bind_dom_phiBT1-type"/>
</dbReference>
<comment type="caution">
    <text evidence="3">The sequence shown here is derived from an EMBL/GenBank/DDBJ whole genome shotgun (WGS) entry which is preliminary data.</text>
</comment>
<reference evidence="3 4" key="1">
    <citation type="submission" date="2024-10" db="EMBL/GenBank/DDBJ databases">
        <title>The Natural Products Discovery Center: Release of the First 8490 Sequenced Strains for Exploring Actinobacteria Biosynthetic Diversity.</title>
        <authorList>
            <person name="Kalkreuter E."/>
            <person name="Kautsar S.A."/>
            <person name="Yang D."/>
            <person name="Bader C.D."/>
            <person name="Teijaro C.N."/>
            <person name="Fluegel L."/>
            <person name="Davis C.M."/>
            <person name="Simpson J.R."/>
            <person name="Lauterbach L."/>
            <person name="Steele A.D."/>
            <person name="Gui C."/>
            <person name="Meng S."/>
            <person name="Li G."/>
            <person name="Viehrig K."/>
            <person name="Ye F."/>
            <person name="Su P."/>
            <person name="Kiefer A.F."/>
            <person name="Nichols A."/>
            <person name="Cepeda A.J."/>
            <person name="Yan W."/>
            <person name="Fan B."/>
            <person name="Jiang Y."/>
            <person name="Adhikari A."/>
            <person name="Zheng C.-J."/>
            <person name="Schuster L."/>
            <person name="Cowan T.M."/>
            <person name="Smanski M.J."/>
            <person name="Chevrette M.G."/>
            <person name="De Carvalho L.P.S."/>
            <person name="Shen B."/>
        </authorList>
    </citation>
    <scope>NUCLEOTIDE SEQUENCE [LARGE SCALE GENOMIC DNA]</scope>
    <source>
        <strain evidence="3 4">NPDC053399</strain>
    </source>
</reference>
<evidence type="ECO:0000256" key="1">
    <source>
        <dbReference type="SAM" id="MobiDB-lite"/>
    </source>
</evidence>
<organism evidence="3 4">
    <name type="scientific">Streptomyces fildesensis</name>
    <dbReference type="NCBI Taxonomy" id="375757"/>
    <lineage>
        <taxon>Bacteria</taxon>
        <taxon>Bacillati</taxon>
        <taxon>Actinomycetota</taxon>
        <taxon>Actinomycetes</taxon>
        <taxon>Kitasatosporales</taxon>
        <taxon>Streptomycetaceae</taxon>
        <taxon>Streptomyces</taxon>
    </lineage>
</organism>
<dbReference type="InterPro" id="IPR036365">
    <property type="entry name" value="PGBD-like_sf"/>
</dbReference>
<dbReference type="InterPro" id="IPR002477">
    <property type="entry name" value="Peptidoglycan-bd-like"/>
</dbReference>
<dbReference type="InterPro" id="IPR036366">
    <property type="entry name" value="PGBDSf"/>
</dbReference>
<evidence type="ECO:0000313" key="4">
    <source>
        <dbReference type="Proteomes" id="UP001614394"/>
    </source>
</evidence>
<dbReference type="RefSeq" id="WP_399650652.1">
    <property type="nucleotide sequence ID" value="NZ_JBITYG010000005.1"/>
</dbReference>
<sequence>MSIPLFDEVEPLSGCVCEECARQRLADSVTRDTGTGCTTTAATRVMVVAAAAGTAIGGGAGAVAAATAPSAATGSMLGHALLAAPAPAPLHLTRDQILDRAQRWVDAEVPYSMSAYWSDGYRQDCSGFISMAWGLGTNAWTGSLPDYGTRIDRDDLLPGDILLFHNQANPEKGSHAVIFDGWDGSGHSLYTAMEQTQPHTRAQTTPMAYWTNSDKYVAYRYKYLDSGTGSPGSGGTGAQGNPGTPGSTGTTGSNAYPGTAAFGPGANNADVTRLGTMLMTRGARPYYIVGPGPLWGDADRSATSAFQRAQGWTGSDADGLPGPTTWGYLVEGTGKNIAAGTPTTRPVGGSTAPRYPGAASFRRGQSNDHVLTLGRRLVAKGFGKSYRVGPSRTWGEADRRAVEAFQRAQGWSGRDADGYPGPETWRRLFL</sequence>
<proteinExistence type="predicted"/>
<dbReference type="Gene3D" id="3.90.1720.10">
    <property type="entry name" value="endopeptidase domain like (from Nostoc punctiforme)"/>
    <property type="match status" value="1"/>
</dbReference>
<dbReference type="NCBIfam" id="NF038080">
    <property type="entry name" value="PG_bind_siph"/>
    <property type="match status" value="2"/>
</dbReference>
<keyword evidence="4" id="KW-1185">Reference proteome</keyword>
<gene>
    <name evidence="3" type="ORF">ACIGXA_19390</name>
</gene>
<evidence type="ECO:0000259" key="2">
    <source>
        <dbReference type="Pfam" id="PF01471"/>
    </source>
</evidence>
<dbReference type="InterPro" id="IPR038765">
    <property type="entry name" value="Papain-like_cys_pep_sf"/>
</dbReference>
<feature type="compositionally biased region" description="Gly residues" evidence="1">
    <location>
        <begin position="230"/>
        <end position="240"/>
    </location>
</feature>
<dbReference type="Proteomes" id="UP001614394">
    <property type="component" value="Unassembled WGS sequence"/>
</dbReference>
<dbReference type="Pfam" id="PF01471">
    <property type="entry name" value="PG_binding_1"/>
    <property type="match status" value="1"/>
</dbReference>
<accession>A0ABW8C8A6</accession>
<dbReference type="EMBL" id="JBITYG010000005">
    <property type="protein sequence ID" value="MFI9102681.1"/>
    <property type="molecule type" value="Genomic_DNA"/>
</dbReference>
<feature type="region of interest" description="Disordered" evidence="1">
    <location>
        <begin position="230"/>
        <end position="266"/>
    </location>
</feature>
<name>A0ABW8C8A6_9ACTN</name>
<dbReference type="Gene3D" id="1.10.101.10">
    <property type="entry name" value="PGBD-like superfamily/PGBD"/>
    <property type="match status" value="2"/>
</dbReference>
<dbReference type="SUPFAM" id="SSF47090">
    <property type="entry name" value="PGBD-like"/>
    <property type="match status" value="2"/>
</dbReference>
<feature type="domain" description="Peptidoglycan binding-like" evidence="2">
    <location>
        <begin position="368"/>
        <end position="428"/>
    </location>
</feature>
<feature type="compositionally biased region" description="Low complexity" evidence="1">
    <location>
        <begin position="241"/>
        <end position="254"/>
    </location>
</feature>
<protein>
    <submittedName>
        <fullName evidence="3">Peptidoglycan-binding protein</fullName>
    </submittedName>
</protein>